<dbReference type="PROSITE" id="PS01032">
    <property type="entry name" value="PPM_1"/>
    <property type="match status" value="1"/>
</dbReference>
<evidence type="ECO:0000256" key="9">
    <source>
        <dbReference type="RuleBase" id="RU003465"/>
    </source>
</evidence>
<dbReference type="InterPro" id="IPR000222">
    <property type="entry name" value="PP2C_BS"/>
</dbReference>
<feature type="compositionally biased region" description="Polar residues" evidence="10">
    <location>
        <begin position="615"/>
        <end position="629"/>
    </location>
</feature>
<dbReference type="InterPro" id="IPR001932">
    <property type="entry name" value="PPM-type_phosphatase-like_dom"/>
</dbReference>
<feature type="region of interest" description="Disordered" evidence="10">
    <location>
        <begin position="667"/>
        <end position="715"/>
    </location>
</feature>
<comment type="cofactor">
    <cofactor evidence="2">
        <name>Mg(2+)</name>
        <dbReference type="ChEBI" id="CHEBI:18420"/>
    </cofactor>
</comment>
<feature type="domain" description="PPM-type phosphatase" evidence="11">
    <location>
        <begin position="96"/>
        <end position="383"/>
    </location>
</feature>
<evidence type="ECO:0000256" key="8">
    <source>
        <dbReference type="ARBA" id="ARBA00023211"/>
    </source>
</evidence>
<feature type="compositionally biased region" description="Polar residues" evidence="10">
    <location>
        <begin position="49"/>
        <end position="61"/>
    </location>
</feature>
<keyword evidence="7 9" id="KW-0904">Protein phosphatase</keyword>
<evidence type="ECO:0000256" key="3">
    <source>
        <dbReference type="ARBA" id="ARBA00013081"/>
    </source>
</evidence>
<keyword evidence="6" id="KW-0460">Magnesium</keyword>
<keyword evidence="4" id="KW-0479">Metal-binding</keyword>
<evidence type="ECO:0000256" key="10">
    <source>
        <dbReference type="SAM" id="MobiDB-lite"/>
    </source>
</evidence>
<dbReference type="EMBL" id="GBEZ01001630">
    <property type="protein sequence ID" value="JAC83360.1"/>
    <property type="molecule type" value="Transcribed_RNA"/>
</dbReference>
<dbReference type="Gene3D" id="3.60.40.10">
    <property type="entry name" value="PPM-type phosphatase domain"/>
    <property type="match status" value="1"/>
</dbReference>
<dbReference type="PROSITE" id="PS51746">
    <property type="entry name" value="PPM_2"/>
    <property type="match status" value="1"/>
</dbReference>
<evidence type="ECO:0000256" key="1">
    <source>
        <dbReference type="ARBA" id="ARBA00001936"/>
    </source>
</evidence>
<evidence type="ECO:0000259" key="11">
    <source>
        <dbReference type="PROSITE" id="PS51746"/>
    </source>
</evidence>
<dbReference type="InterPro" id="IPR036457">
    <property type="entry name" value="PPM-type-like_dom_sf"/>
</dbReference>
<feature type="compositionally biased region" description="Basic and acidic residues" evidence="10">
    <location>
        <begin position="460"/>
        <end position="484"/>
    </location>
</feature>
<feature type="compositionally biased region" description="Basic and acidic residues" evidence="10">
    <location>
        <begin position="502"/>
        <end position="518"/>
    </location>
</feature>
<dbReference type="AlphaFoldDB" id="A0A061SKC3"/>
<dbReference type="CDD" id="cd00143">
    <property type="entry name" value="PP2Cc"/>
    <property type="match status" value="1"/>
</dbReference>
<evidence type="ECO:0000313" key="12">
    <source>
        <dbReference type="EMBL" id="JAC83360.1"/>
    </source>
</evidence>
<comment type="similarity">
    <text evidence="9">Belongs to the PP2C family.</text>
</comment>
<reference evidence="12" key="1">
    <citation type="submission" date="2014-05" db="EMBL/GenBank/DDBJ databases">
        <title>The transcriptome of the halophilic microalga Tetraselmis sp. GSL018 isolated from the Great Salt Lake, Utah.</title>
        <authorList>
            <person name="Jinkerson R.E."/>
            <person name="D'Adamo S."/>
            <person name="Posewitz M.C."/>
        </authorList>
    </citation>
    <scope>NUCLEOTIDE SEQUENCE</scope>
    <source>
        <strain evidence="12">GSL018</strain>
    </source>
</reference>
<feature type="region of interest" description="Disordered" evidence="10">
    <location>
        <begin position="1"/>
        <end position="73"/>
    </location>
</feature>
<keyword evidence="5 9" id="KW-0378">Hydrolase</keyword>
<dbReference type="EC" id="3.1.3.16" evidence="3"/>
<accession>A0A061SKC3</accession>
<feature type="compositionally biased region" description="Polar residues" evidence="10">
    <location>
        <begin position="491"/>
        <end position="500"/>
    </location>
</feature>
<keyword evidence="8" id="KW-0464">Manganese</keyword>
<evidence type="ECO:0000256" key="6">
    <source>
        <dbReference type="ARBA" id="ARBA00022842"/>
    </source>
</evidence>
<proteinExistence type="inferred from homology"/>
<evidence type="ECO:0000256" key="2">
    <source>
        <dbReference type="ARBA" id="ARBA00001946"/>
    </source>
</evidence>
<gene>
    <name evidence="12" type="primary">WIP1</name>
    <name evidence="12" type="ORF">TSPGSL018_3539</name>
</gene>
<comment type="cofactor">
    <cofactor evidence="1">
        <name>Mn(2+)</name>
        <dbReference type="ChEBI" id="CHEBI:29035"/>
    </cofactor>
</comment>
<sequence>MSRALHKSKSSPELPSSTSQVLASRALQHSQSGKTVDKPGLWSRLKSKLSVSQSREPTSPTKAAGEDQGDFPGTISMEVGIRPSFYWNKAIMSEEERMLAVLSAKSLKSDSQDEACCKTNFGGRRDCVFIGVFDGHGPEGRAAAKFANQHVQRCLAKDRRTFSSDAKKRSAALKAASYSCHKKMADQRQSGFDAYFSGTTAVYGIFQNGRLHIANCGDSRAVLARGDGHGGVMPIALTADAKPEMPQETKRIVKKGGNVLQMSDTSGNRIGPYRVYKRGTEYPGLAMSRSLGDITAHSIGVIAKPERTHYRVLPEDLFVVFASDGIWQVMSNKEVVQFVYMYMNMRDEVHTCADALSLHAQDMWKAKMEEVIVDDIGVAILHFKELPPPKVKRSLPSTNKAAPSNDLANQMYRKWEQSPGLDPGLTACHMHFSHLIGGSTRSQGGGRFHDDGSRQSVKATESDTPRAAEDISQAEDRSPARNARDVAGASNHAQSGSTRPSPDVRKPDRAPADGEKSGQGRQLPHPSLSQGSDSPVRFAQLAAVSGEVQMPTSSRAGEESGSQLASRSASGRKSLNLDLGGLARWSKKPGKGGGKSAGASEASNETPEAEALNAVRSSSRSAGLQQRSSLAERADSAHPAHAQPGKPEPFFCQPHDVESWLASCKDGLYMDPDEADPGDSGGSAGEAERSAPSASGQKAAALFRRQAPLLAPPDQRLTSSLVALHDEMIRQDDRRHGSAGSARDRRDWL</sequence>
<feature type="compositionally biased region" description="Polar residues" evidence="10">
    <location>
        <begin position="550"/>
        <end position="573"/>
    </location>
</feature>
<name>A0A061SKC3_9CHLO</name>
<protein>
    <recommendedName>
        <fullName evidence="3">protein-serine/threonine phosphatase</fullName>
        <ecNumber evidence="3">3.1.3.16</ecNumber>
    </recommendedName>
</protein>
<evidence type="ECO:0000256" key="4">
    <source>
        <dbReference type="ARBA" id="ARBA00022723"/>
    </source>
</evidence>
<dbReference type="SUPFAM" id="SSF81606">
    <property type="entry name" value="PP2C-like"/>
    <property type="match status" value="1"/>
</dbReference>
<organism evidence="12">
    <name type="scientific">Tetraselmis sp. GSL018</name>
    <dbReference type="NCBI Taxonomy" id="582737"/>
    <lineage>
        <taxon>Eukaryota</taxon>
        <taxon>Viridiplantae</taxon>
        <taxon>Chlorophyta</taxon>
        <taxon>core chlorophytes</taxon>
        <taxon>Chlorodendrophyceae</taxon>
        <taxon>Chlorodendrales</taxon>
        <taxon>Chlorodendraceae</taxon>
        <taxon>Tetraselmis</taxon>
    </lineage>
</organism>
<dbReference type="GO" id="GO:0046872">
    <property type="term" value="F:metal ion binding"/>
    <property type="evidence" value="ECO:0007669"/>
    <property type="project" value="UniProtKB-KW"/>
</dbReference>
<dbReference type="SMART" id="SM00332">
    <property type="entry name" value="PP2Cc"/>
    <property type="match status" value="1"/>
</dbReference>
<feature type="region of interest" description="Disordered" evidence="10">
    <location>
        <begin position="438"/>
        <end position="654"/>
    </location>
</feature>
<feature type="region of interest" description="Disordered" evidence="10">
    <location>
        <begin position="728"/>
        <end position="749"/>
    </location>
</feature>
<evidence type="ECO:0000256" key="5">
    <source>
        <dbReference type="ARBA" id="ARBA00022801"/>
    </source>
</evidence>
<dbReference type="InterPro" id="IPR015655">
    <property type="entry name" value="PP2C"/>
</dbReference>
<evidence type="ECO:0000256" key="7">
    <source>
        <dbReference type="ARBA" id="ARBA00022912"/>
    </source>
</evidence>
<dbReference type="Pfam" id="PF00481">
    <property type="entry name" value="PP2C"/>
    <property type="match status" value="1"/>
</dbReference>
<dbReference type="GO" id="GO:0004722">
    <property type="term" value="F:protein serine/threonine phosphatase activity"/>
    <property type="evidence" value="ECO:0007669"/>
    <property type="project" value="UniProtKB-EC"/>
</dbReference>
<dbReference type="PANTHER" id="PTHR47992">
    <property type="entry name" value="PROTEIN PHOSPHATASE"/>
    <property type="match status" value="1"/>
</dbReference>